<evidence type="ECO:0000256" key="1">
    <source>
        <dbReference type="ARBA" id="ARBA00008950"/>
    </source>
</evidence>
<dbReference type="NCBIfam" id="TIGR00040">
    <property type="entry name" value="yfcE"/>
    <property type="match status" value="1"/>
</dbReference>
<reference evidence="4 5" key="1">
    <citation type="submission" date="2018-03" db="EMBL/GenBank/DDBJ databases">
        <title>Diversity of phytobeneficial traits revealed by whole-genome analysis of worldwide-isolated phenazine-producing Pseudomonas spp.</title>
        <authorList>
            <person name="Biessy A."/>
            <person name="Novinscak A."/>
            <person name="Blom J."/>
            <person name="Leger G."/>
            <person name="Thomashow L.S."/>
            <person name="Cazorla F.M."/>
            <person name="Josic D."/>
            <person name="Filion M."/>
        </authorList>
    </citation>
    <scope>NUCLEOTIDE SEQUENCE [LARGE SCALE GENOMIC DNA]</scope>
    <source>
        <strain evidence="4 5">ChPhzS24</strain>
    </source>
</reference>
<dbReference type="PANTHER" id="PTHR11124">
    <property type="entry name" value="VACUOLAR SORTING PROTEIN VPS29"/>
    <property type="match status" value="1"/>
</dbReference>
<dbReference type="RefSeq" id="WP_016705206.1">
    <property type="nucleotide sequence ID" value="NZ_CP027719.1"/>
</dbReference>
<evidence type="ECO:0000313" key="4">
    <source>
        <dbReference type="EMBL" id="AZE30009.1"/>
    </source>
</evidence>
<dbReference type="AlphaFoldDB" id="A0AAD0ZIZ7"/>
<organism evidence="4 5">
    <name type="scientific">Pseudomonas chlororaphis subsp. aureofaciens</name>
    <dbReference type="NCBI Taxonomy" id="587851"/>
    <lineage>
        <taxon>Bacteria</taxon>
        <taxon>Pseudomonadati</taxon>
        <taxon>Pseudomonadota</taxon>
        <taxon>Gammaproteobacteria</taxon>
        <taxon>Pseudomonadales</taxon>
        <taxon>Pseudomonadaceae</taxon>
        <taxon>Pseudomonas</taxon>
    </lineage>
</organism>
<dbReference type="GO" id="GO:0016787">
    <property type="term" value="F:hydrolase activity"/>
    <property type="evidence" value="ECO:0007669"/>
    <property type="project" value="UniProtKB-UniRule"/>
</dbReference>
<protein>
    <recommendedName>
        <fullName evidence="2">Phosphoesterase</fullName>
        <ecNumber evidence="2">3.1.4.-</ecNumber>
    </recommendedName>
</protein>
<dbReference type="GO" id="GO:0046872">
    <property type="term" value="F:metal ion binding"/>
    <property type="evidence" value="ECO:0007669"/>
    <property type="project" value="UniProtKB-KW"/>
</dbReference>
<evidence type="ECO:0000256" key="2">
    <source>
        <dbReference type="RuleBase" id="RU362039"/>
    </source>
</evidence>
<dbReference type="Pfam" id="PF12850">
    <property type="entry name" value="Metallophos_2"/>
    <property type="match status" value="1"/>
</dbReference>
<comment type="similarity">
    <text evidence="1 2">Belongs to the metallophosphoesterase superfamily. YfcE family.</text>
</comment>
<dbReference type="EMBL" id="CP027750">
    <property type="protein sequence ID" value="AZE30009.1"/>
    <property type="molecule type" value="Genomic_DNA"/>
</dbReference>
<dbReference type="SUPFAM" id="SSF56300">
    <property type="entry name" value="Metallo-dependent phosphatases"/>
    <property type="match status" value="1"/>
</dbReference>
<sequence>MKIGLISDTHGLLRPGALTALQGCAHILHAGDIGDPQILATLGHLAPVTAVFGNVDQPHAWAHALPHHLTVQLDGVELLLCHVLADVPKPLPPGVRVVVSGHSHQPRLFWQDEVLYINPGSAGPRRFKLPVSLGYLTIEAGRVEGHLIELTV</sequence>
<gene>
    <name evidence="4" type="ORF">C4K07_3224</name>
</gene>
<accession>A0AAD0ZIZ7</accession>
<dbReference type="Gene3D" id="3.60.21.10">
    <property type="match status" value="1"/>
</dbReference>
<comment type="cofactor">
    <cofactor evidence="2">
        <name>a divalent metal cation</name>
        <dbReference type="ChEBI" id="CHEBI:60240"/>
    </cofactor>
</comment>
<evidence type="ECO:0000313" key="5">
    <source>
        <dbReference type="Proteomes" id="UP000280455"/>
    </source>
</evidence>
<dbReference type="InterPro" id="IPR029052">
    <property type="entry name" value="Metallo-depent_PP-like"/>
</dbReference>
<evidence type="ECO:0000259" key="3">
    <source>
        <dbReference type="Pfam" id="PF12850"/>
    </source>
</evidence>
<dbReference type="Proteomes" id="UP000280455">
    <property type="component" value="Chromosome"/>
</dbReference>
<proteinExistence type="inferred from homology"/>
<keyword evidence="2" id="KW-0479">Metal-binding</keyword>
<feature type="domain" description="Calcineurin-like phosphoesterase" evidence="3">
    <location>
        <begin position="1"/>
        <end position="139"/>
    </location>
</feature>
<dbReference type="InterPro" id="IPR000979">
    <property type="entry name" value="Phosphodiesterase_MJ0936/Vps29"/>
</dbReference>
<name>A0AAD0ZIZ7_9PSED</name>
<dbReference type="InterPro" id="IPR024654">
    <property type="entry name" value="Calcineurin-like_PHP_lpxH"/>
</dbReference>
<dbReference type="EC" id="3.1.4.-" evidence="2"/>